<proteinExistence type="predicted"/>
<accession>W9GC23</accession>
<feature type="region of interest" description="Disordered" evidence="1">
    <location>
        <begin position="44"/>
        <end position="73"/>
    </location>
</feature>
<comment type="caution">
    <text evidence="2">The sequence shown here is derived from an EMBL/GenBank/DDBJ whole genome shotgun (WGS) entry which is preliminary data.</text>
</comment>
<feature type="compositionally biased region" description="Polar residues" evidence="1">
    <location>
        <begin position="47"/>
        <end position="60"/>
    </location>
</feature>
<name>W9GC23_9MICO</name>
<protein>
    <submittedName>
        <fullName evidence="2">Uncharacterized protein</fullName>
    </submittedName>
</protein>
<gene>
    <name evidence="2" type="ORF">N865_06265</name>
</gene>
<keyword evidence="3" id="KW-1185">Reference proteome</keyword>
<dbReference type="EMBL" id="AWSA01000011">
    <property type="protein sequence ID" value="EWT02373.1"/>
    <property type="molecule type" value="Genomic_DNA"/>
</dbReference>
<evidence type="ECO:0000313" key="3">
    <source>
        <dbReference type="Proteomes" id="UP000019489"/>
    </source>
</evidence>
<dbReference type="AlphaFoldDB" id="W9GC23"/>
<reference evidence="2 3" key="1">
    <citation type="submission" date="2013-08" db="EMBL/GenBank/DDBJ databases">
        <title>Intrasporangium oryzae NRRL B-24470.</title>
        <authorList>
            <person name="Liu H."/>
            <person name="Wang G."/>
        </authorList>
    </citation>
    <scope>NUCLEOTIDE SEQUENCE [LARGE SCALE GENOMIC DNA]</scope>
    <source>
        <strain evidence="2 3">NRRL B-24470</strain>
    </source>
</reference>
<dbReference type="Proteomes" id="UP000019489">
    <property type="component" value="Unassembled WGS sequence"/>
</dbReference>
<sequence length="73" mass="8274">MTTASARDRVSVMTRALASSLPRVRSQASAAERPWAWWRAASRERLTSSGTSRYQHASRSSRTRDQAPVSRRR</sequence>
<evidence type="ECO:0000313" key="2">
    <source>
        <dbReference type="EMBL" id="EWT02373.1"/>
    </source>
</evidence>
<evidence type="ECO:0000256" key="1">
    <source>
        <dbReference type="SAM" id="MobiDB-lite"/>
    </source>
</evidence>
<organism evidence="2 3">
    <name type="scientific">Intrasporangium oryzae NRRL B-24470</name>
    <dbReference type="NCBI Taxonomy" id="1386089"/>
    <lineage>
        <taxon>Bacteria</taxon>
        <taxon>Bacillati</taxon>
        <taxon>Actinomycetota</taxon>
        <taxon>Actinomycetes</taxon>
        <taxon>Micrococcales</taxon>
        <taxon>Intrasporangiaceae</taxon>
        <taxon>Intrasporangium</taxon>
    </lineage>
</organism>